<reference evidence="14" key="1">
    <citation type="journal article" date="2019" name="Int. J. Syst. Evol. Microbiol.">
        <title>The Global Catalogue of Microorganisms (GCM) 10K type strain sequencing project: providing services to taxonomists for standard genome sequencing and annotation.</title>
        <authorList>
            <consortium name="The Broad Institute Genomics Platform"/>
            <consortium name="The Broad Institute Genome Sequencing Center for Infectious Disease"/>
            <person name="Wu L."/>
            <person name="Ma J."/>
        </authorList>
    </citation>
    <scope>NUCLEOTIDE SEQUENCE [LARGE SCALE GENOMIC DNA]</scope>
    <source>
        <strain evidence="14">KCTC 23723</strain>
    </source>
</reference>
<protein>
    <recommendedName>
        <fullName evidence="2">Type II secretion system protein H</fullName>
    </recommendedName>
    <alternativeName>
        <fullName evidence="10">General secretion pathway protein H</fullName>
    </alternativeName>
</protein>
<comment type="similarity">
    <text evidence="9">Belongs to the GSP H family.</text>
</comment>
<keyword evidence="3" id="KW-1003">Cell membrane</keyword>
<keyword evidence="14" id="KW-1185">Reference proteome</keyword>
<dbReference type="InterPro" id="IPR022346">
    <property type="entry name" value="T2SS_GspH"/>
</dbReference>
<keyword evidence="7 11" id="KW-1133">Transmembrane helix</keyword>
<evidence type="ECO:0000256" key="9">
    <source>
        <dbReference type="ARBA" id="ARBA00025772"/>
    </source>
</evidence>
<dbReference type="PROSITE" id="PS00409">
    <property type="entry name" value="PROKAR_NTER_METHYL"/>
    <property type="match status" value="1"/>
</dbReference>
<feature type="domain" description="General secretion pathway GspH" evidence="12">
    <location>
        <begin position="43"/>
        <end position="152"/>
    </location>
</feature>
<dbReference type="EMBL" id="BMYR01000002">
    <property type="protein sequence ID" value="GGW52973.1"/>
    <property type="molecule type" value="Genomic_DNA"/>
</dbReference>
<dbReference type="Pfam" id="PF12019">
    <property type="entry name" value="GspH"/>
    <property type="match status" value="1"/>
</dbReference>
<evidence type="ECO:0000256" key="8">
    <source>
        <dbReference type="ARBA" id="ARBA00023136"/>
    </source>
</evidence>
<sequence length="165" mass="19348">MFARGLTLLELLITILILVIMLGIITPPLNELVHKQRASSYMQQFSRHLHYARIQASSSQLPVKVCPMSNHRCLGDWQTDPVHLTLLNPLTQQQQHLRTIPQIHRTHRLHYNRQQLQFRRDGSLDALENGTFYYCPPAPYQWHYRLVLNQAGRNRISQYQESCPV</sequence>
<comment type="caution">
    <text evidence="13">The sequence shown here is derived from an EMBL/GenBank/DDBJ whole genome shotgun (WGS) entry which is preliminary data.</text>
</comment>
<evidence type="ECO:0000256" key="1">
    <source>
        <dbReference type="ARBA" id="ARBA00004377"/>
    </source>
</evidence>
<comment type="subcellular location">
    <subcellularLocation>
        <location evidence="1">Cell inner membrane</location>
        <topology evidence="1">Single-pass membrane protein</topology>
    </subcellularLocation>
</comment>
<evidence type="ECO:0000256" key="11">
    <source>
        <dbReference type="SAM" id="Phobius"/>
    </source>
</evidence>
<keyword evidence="5" id="KW-0997">Cell inner membrane</keyword>
<name>A0ABQ2WEZ1_9ALTE</name>
<evidence type="ECO:0000256" key="2">
    <source>
        <dbReference type="ARBA" id="ARBA00021549"/>
    </source>
</evidence>
<keyword evidence="6 11" id="KW-0812">Transmembrane</keyword>
<feature type="transmembrane region" description="Helical" evidence="11">
    <location>
        <begin position="6"/>
        <end position="25"/>
    </location>
</feature>
<dbReference type="Proteomes" id="UP000634667">
    <property type="component" value="Unassembled WGS sequence"/>
</dbReference>
<dbReference type="Gene3D" id="3.55.40.10">
    <property type="entry name" value="minor pseudopilin epsh domain"/>
    <property type="match status" value="1"/>
</dbReference>
<evidence type="ECO:0000256" key="5">
    <source>
        <dbReference type="ARBA" id="ARBA00022519"/>
    </source>
</evidence>
<accession>A0ABQ2WEZ1</accession>
<evidence type="ECO:0000256" key="7">
    <source>
        <dbReference type="ARBA" id="ARBA00022989"/>
    </source>
</evidence>
<dbReference type="NCBIfam" id="TIGR02532">
    <property type="entry name" value="IV_pilin_GFxxxE"/>
    <property type="match status" value="1"/>
</dbReference>
<dbReference type="InterPro" id="IPR012902">
    <property type="entry name" value="N_methyl_site"/>
</dbReference>
<proteinExistence type="inferred from homology"/>
<evidence type="ECO:0000256" key="6">
    <source>
        <dbReference type="ARBA" id="ARBA00022692"/>
    </source>
</evidence>
<evidence type="ECO:0000313" key="13">
    <source>
        <dbReference type="EMBL" id="GGW52973.1"/>
    </source>
</evidence>
<keyword evidence="4" id="KW-0488">Methylation</keyword>
<evidence type="ECO:0000313" key="14">
    <source>
        <dbReference type="Proteomes" id="UP000634667"/>
    </source>
</evidence>
<evidence type="ECO:0000256" key="10">
    <source>
        <dbReference type="ARBA" id="ARBA00030775"/>
    </source>
</evidence>
<organism evidence="13 14">
    <name type="scientific">Alishewanella tabrizica</name>
    <dbReference type="NCBI Taxonomy" id="671278"/>
    <lineage>
        <taxon>Bacteria</taxon>
        <taxon>Pseudomonadati</taxon>
        <taxon>Pseudomonadota</taxon>
        <taxon>Gammaproteobacteria</taxon>
        <taxon>Alteromonadales</taxon>
        <taxon>Alteromonadaceae</taxon>
        <taxon>Alishewanella</taxon>
    </lineage>
</organism>
<evidence type="ECO:0000256" key="3">
    <source>
        <dbReference type="ARBA" id="ARBA00022475"/>
    </source>
</evidence>
<evidence type="ECO:0000259" key="12">
    <source>
        <dbReference type="Pfam" id="PF12019"/>
    </source>
</evidence>
<dbReference type="RefSeq" id="WP_189480435.1">
    <property type="nucleotide sequence ID" value="NZ_BMYR01000002.1"/>
</dbReference>
<evidence type="ECO:0000256" key="4">
    <source>
        <dbReference type="ARBA" id="ARBA00022481"/>
    </source>
</evidence>
<dbReference type="InterPro" id="IPR045584">
    <property type="entry name" value="Pilin-like"/>
</dbReference>
<keyword evidence="8 11" id="KW-0472">Membrane</keyword>
<dbReference type="SUPFAM" id="SSF54523">
    <property type="entry name" value="Pili subunits"/>
    <property type="match status" value="1"/>
</dbReference>
<gene>
    <name evidence="13" type="ORF">GCM10008111_06370</name>
</gene>